<sequence>MLRYTIKRLLWMIPVLLGVSLLIMAIMEFCPGDPAKIMLGIDATEENVAELNAELGLDDPFIVRYGRFVVNAFHFEFGNSYTSGESIRSQILFRIPYTLTISLVSLVISVLIGIPCGVISATHQYSLRDNLTMLAALFCVSMPNFWFALMMITVFSLKLGWLPSVGIETVKGYIIPCIAVALGTTASIARQTRSSMLEVIRQDYITTARAKGQKEKVVIYGHALQNAMMPIITVIGSRFAGALAGSMVVESIFSIPGMGNYLINAINSRDYAVVQAGVFVIALWFGLCMLGMDLIYAWADPRIRSQYKKGKVSRK</sequence>
<dbReference type="AlphaFoldDB" id="A0AAE3ECK0"/>
<dbReference type="CDD" id="cd06261">
    <property type="entry name" value="TM_PBP2"/>
    <property type="match status" value="1"/>
</dbReference>
<evidence type="ECO:0000259" key="8">
    <source>
        <dbReference type="PROSITE" id="PS50928"/>
    </source>
</evidence>
<dbReference type="Pfam" id="PF00528">
    <property type="entry name" value="BPD_transp_1"/>
    <property type="match status" value="1"/>
</dbReference>
<comment type="caution">
    <text evidence="9">The sequence shown here is derived from an EMBL/GenBank/DDBJ whole genome shotgun (WGS) entry which is preliminary data.</text>
</comment>
<keyword evidence="4 7" id="KW-0812">Transmembrane</keyword>
<feature type="transmembrane region" description="Helical" evidence="7">
    <location>
        <begin position="231"/>
        <end position="253"/>
    </location>
</feature>
<feature type="transmembrane region" description="Helical" evidence="7">
    <location>
        <begin position="131"/>
        <end position="152"/>
    </location>
</feature>
<protein>
    <submittedName>
        <fullName evidence="9">ABC transporter permease</fullName>
    </submittedName>
</protein>
<evidence type="ECO:0000256" key="7">
    <source>
        <dbReference type="RuleBase" id="RU363032"/>
    </source>
</evidence>
<proteinExistence type="inferred from homology"/>
<keyword evidence="3" id="KW-1003">Cell membrane</keyword>
<dbReference type="Pfam" id="PF19300">
    <property type="entry name" value="BPD_transp_1_N"/>
    <property type="match status" value="1"/>
</dbReference>
<comment type="similarity">
    <text evidence="7">Belongs to the binding-protein-dependent transport system permease family.</text>
</comment>
<evidence type="ECO:0000256" key="3">
    <source>
        <dbReference type="ARBA" id="ARBA00022475"/>
    </source>
</evidence>
<evidence type="ECO:0000256" key="2">
    <source>
        <dbReference type="ARBA" id="ARBA00022448"/>
    </source>
</evidence>
<dbReference type="InterPro" id="IPR000515">
    <property type="entry name" value="MetI-like"/>
</dbReference>
<name>A0AAE3ECK0_9FIRM</name>
<dbReference type="EMBL" id="JAJEQR010000054">
    <property type="protein sequence ID" value="MCC2232182.1"/>
    <property type="molecule type" value="Genomic_DNA"/>
</dbReference>
<dbReference type="PANTHER" id="PTHR43163:SF6">
    <property type="entry name" value="DIPEPTIDE TRANSPORT SYSTEM PERMEASE PROTEIN DPPB-RELATED"/>
    <property type="match status" value="1"/>
</dbReference>
<feature type="transmembrane region" description="Helical" evidence="7">
    <location>
        <begin position="273"/>
        <end position="299"/>
    </location>
</feature>
<comment type="subcellular location">
    <subcellularLocation>
        <location evidence="1 7">Cell membrane</location>
        <topology evidence="1 7">Multi-pass membrane protein</topology>
    </subcellularLocation>
</comment>
<evidence type="ECO:0000313" key="9">
    <source>
        <dbReference type="EMBL" id="MCC2232182.1"/>
    </source>
</evidence>
<feature type="transmembrane region" description="Helical" evidence="7">
    <location>
        <begin position="9"/>
        <end position="27"/>
    </location>
</feature>
<feature type="transmembrane region" description="Helical" evidence="7">
    <location>
        <begin position="172"/>
        <end position="189"/>
    </location>
</feature>
<accession>A0AAE3ECK0</accession>
<evidence type="ECO:0000313" key="10">
    <source>
        <dbReference type="Proteomes" id="UP001198182"/>
    </source>
</evidence>
<dbReference type="RefSeq" id="WP_308454618.1">
    <property type="nucleotide sequence ID" value="NZ_JAJEQR010000054.1"/>
</dbReference>
<reference evidence="9" key="1">
    <citation type="submission" date="2021-10" db="EMBL/GenBank/DDBJ databases">
        <title>Anaerobic single-cell dispensing facilitates the cultivation of human gut bacteria.</title>
        <authorList>
            <person name="Afrizal A."/>
        </authorList>
    </citation>
    <scope>NUCLEOTIDE SEQUENCE</scope>
    <source>
        <strain evidence="9">CLA-AA-H215</strain>
    </source>
</reference>
<dbReference type="GO" id="GO:0005886">
    <property type="term" value="C:plasma membrane"/>
    <property type="evidence" value="ECO:0007669"/>
    <property type="project" value="UniProtKB-SubCell"/>
</dbReference>
<evidence type="ECO:0000256" key="5">
    <source>
        <dbReference type="ARBA" id="ARBA00022989"/>
    </source>
</evidence>
<feature type="transmembrane region" description="Helical" evidence="7">
    <location>
        <begin position="95"/>
        <end position="119"/>
    </location>
</feature>
<keyword evidence="6 7" id="KW-0472">Membrane</keyword>
<evidence type="ECO:0000256" key="1">
    <source>
        <dbReference type="ARBA" id="ARBA00004651"/>
    </source>
</evidence>
<organism evidence="9 10">
    <name type="scientific">Hominifimenecus microfluidus</name>
    <dbReference type="NCBI Taxonomy" id="2885348"/>
    <lineage>
        <taxon>Bacteria</taxon>
        <taxon>Bacillati</taxon>
        <taxon>Bacillota</taxon>
        <taxon>Clostridia</taxon>
        <taxon>Lachnospirales</taxon>
        <taxon>Lachnospiraceae</taxon>
        <taxon>Hominifimenecus</taxon>
    </lineage>
</organism>
<feature type="domain" description="ABC transmembrane type-1" evidence="8">
    <location>
        <begin position="95"/>
        <end position="296"/>
    </location>
</feature>
<gene>
    <name evidence="9" type="ORF">LKD81_14460</name>
</gene>
<dbReference type="PROSITE" id="PS50928">
    <property type="entry name" value="ABC_TM1"/>
    <property type="match status" value="1"/>
</dbReference>
<dbReference type="Gene3D" id="1.10.3720.10">
    <property type="entry name" value="MetI-like"/>
    <property type="match status" value="1"/>
</dbReference>
<dbReference type="GO" id="GO:0055085">
    <property type="term" value="P:transmembrane transport"/>
    <property type="evidence" value="ECO:0007669"/>
    <property type="project" value="InterPro"/>
</dbReference>
<keyword evidence="10" id="KW-1185">Reference proteome</keyword>
<evidence type="ECO:0000256" key="6">
    <source>
        <dbReference type="ARBA" id="ARBA00023136"/>
    </source>
</evidence>
<dbReference type="SUPFAM" id="SSF161098">
    <property type="entry name" value="MetI-like"/>
    <property type="match status" value="1"/>
</dbReference>
<dbReference type="InterPro" id="IPR045621">
    <property type="entry name" value="BPD_transp_1_N"/>
</dbReference>
<dbReference type="Proteomes" id="UP001198182">
    <property type="component" value="Unassembled WGS sequence"/>
</dbReference>
<keyword evidence="2 7" id="KW-0813">Transport</keyword>
<dbReference type="PANTHER" id="PTHR43163">
    <property type="entry name" value="DIPEPTIDE TRANSPORT SYSTEM PERMEASE PROTEIN DPPB-RELATED"/>
    <property type="match status" value="1"/>
</dbReference>
<keyword evidence="5 7" id="KW-1133">Transmembrane helix</keyword>
<dbReference type="InterPro" id="IPR035906">
    <property type="entry name" value="MetI-like_sf"/>
</dbReference>
<evidence type="ECO:0000256" key="4">
    <source>
        <dbReference type="ARBA" id="ARBA00022692"/>
    </source>
</evidence>